<evidence type="ECO:0000256" key="1">
    <source>
        <dbReference type="ARBA" id="ARBA00023002"/>
    </source>
</evidence>
<evidence type="ECO:0000313" key="5">
    <source>
        <dbReference type="Proteomes" id="UP000016922"/>
    </source>
</evidence>
<dbReference type="InterPro" id="IPR036291">
    <property type="entry name" value="NAD(P)-bd_dom_sf"/>
</dbReference>
<feature type="domain" description="NAD-dependent epimerase/dehydratase" evidence="3">
    <location>
        <begin position="11"/>
        <end position="273"/>
    </location>
</feature>
<dbReference type="KEGG" id="glz:GLAREA_12733"/>
<dbReference type="HOGENOM" id="CLU_007383_9_2_1"/>
<dbReference type="GO" id="GO:0016616">
    <property type="term" value="F:oxidoreductase activity, acting on the CH-OH group of donors, NAD or NADP as acceptor"/>
    <property type="evidence" value="ECO:0007669"/>
    <property type="project" value="TreeGrafter"/>
</dbReference>
<evidence type="ECO:0000259" key="3">
    <source>
        <dbReference type="Pfam" id="PF01370"/>
    </source>
</evidence>
<gene>
    <name evidence="4" type="ORF">GLAREA_12733</name>
</gene>
<dbReference type="PANTHER" id="PTHR10366">
    <property type="entry name" value="NAD DEPENDENT EPIMERASE/DEHYDRATASE"/>
    <property type="match status" value="1"/>
</dbReference>
<dbReference type="Proteomes" id="UP000016922">
    <property type="component" value="Unassembled WGS sequence"/>
</dbReference>
<keyword evidence="1" id="KW-0560">Oxidoreductase</keyword>
<proteinExistence type="inferred from homology"/>
<dbReference type="EMBL" id="KE145362">
    <property type="protein sequence ID" value="EPE31430.1"/>
    <property type="molecule type" value="Genomic_DNA"/>
</dbReference>
<reference evidence="4 5" key="1">
    <citation type="journal article" date="2013" name="BMC Genomics">
        <title>Genomics-driven discovery of the pneumocandin biosynthetic gene cluster in the fungus Glarea lozoyensis.</title>
        <authorList>
            <person name="Chen L."/>
            <person name="Yue Q."/>
            <person name="Zhang X."/>
            <person name="Xiang M."/>
            <person name="Wang C."/>
            <person name="Li S."/>
            <person name="Che Y."/>
            <person name="Ortiz-Lopez F.J."/>
            <person name="Bills G.F."/>
            <person name="Liu X."/>
            <person name="An Z."/>
        </authorList>
    </citation>
    <scope>NUCLEOTIDE SEQUENCE [LARGE SCALE GENOMIC DNA]</scope>
    <source>
        <strain evidence="5">ATCC 20868 / MF5171</strain>
    </source>
</reference>
<keyword evidence="5" id="KW-1185">Reference proteome</keyword>
<name>S3D0Q2_GLAL2</name>
<dbReference type="eggNOG" id="KOG1502">
    <property type="taxonomic scope" value="Eukaryota"/>
</dbReference>
<protein>
    <submittedName>
        <fullName evidence="4">NAD(P)-binding Rossmann-fold containing protein</fullName>
    </submittedName>
</protein>
<dbReference type="SUPFAM" id="SSF51735">
    <property type="entry name" value="NAD(P)-binding Rossmann-fold domains"/>
    <property type="match status" value="1"/>
</dbReference>
<dbReference type="STRING" id="1116229.S3D0Q2"/>
<dbReference type="Gene3D" id="3.40.50.720">
    <property type="entry name" value="NAD(P)-binding Rossmann-like Domain"/>
    <property type="match status" value="1"/>
</dbReference>
<dbReference type="InterPro" id="IPR001509">
    <property type="entry name" value="Epimerase_deHydtase"/>
</dbReference>
<dbReference type="OMA" id="DGINCTM"/>
<dbReference type="Pfam" id="PF01370">
    <property type="entry name" value="Epimerase"/>
    <property type="match status" value="1"/>
</dbReference>
<comment type="similarity">
    <text evidence="2">Belongs to the NAD(P)-dependent epimerase/dehydratase family. Dihydroflavonol-4-reductase subfamily.</text>
</comment>
<sequence length="367" mass="38987">MAVPQSNGKTVLITGINGYIAGVLGQLLLTKGYSLRGTTRRAASVEPLLNGAYAPYKNRIEIFEVPDMTKSGAFDEAVRGVDGIFHTASPINFDLTDFDDVVPVAVAGNETLLGSALEAGPQLTSVVVTSSTIAVTNPKEEPEYAFTEKDFASAALEAAIKNKEAGQPTPAGVLYGASKTASEQALWKFRDTHKPSFSITAINPSVVFGPPVVLASDPKQLNETLRPIYALVSGEAKTVPPTIGSGSFVDVRDVALEHVWAYEHPAEADGQRYIACAGKGSFQGVADILRYHYKGTPIGDRIAAGNPGEGYVGYNKETGAVSNAQYAPGTVRIDGTKAEKAMGFKYIPLEQSIVDTARVFETYFKTA</sequence>
<dbReference type="RefSeq" id="XP_008081705.1">
    <property type="nucleotide sequence ID" value="XM_008083514.1"/>
</dbReference>
<dbReference type="PANTHER" id="PTHR10366:SF564">
    <property type="entry name" value="STEROL-4-ALPHA-CARBOXYLATE 3-DEHYDROGENASE, DECARBOXYLATING"/>
    <property type="match status" value="1"/>
</dbReference>
<evidence type="ECO:0000313" key="4">
    <source>
        <dbReference type="EMBL" id="EPE31430.1"/>
    </source>
</evidence>
<dbReference type="InterPro" id="IPR050425">
    <property type="entry name" value="NAD(P)_dehydrat-like"/>
</dbReference>
<accession>S3D0Q2</accession>
<dbReference type="OrthoDB" id="2735536at2759"/>
<dbReference type="GeneID" id="19471773"/>
<evidence type="ECO:0000256" key="2">
    <source>
        <dbReference type="ARBA" id="ARBA00023445"/>
    </source>
</evidence>
<organism evidence="4 5">
    <name type="scientific">Glarea lozoyensis (strain ATCC 20868 / MF5171)</name>
    <dbReference type="NCBI Taxonomy" id="1116229"/>
    <lineage>
        <taxon>Eukaryota</taxon>
        <taxon>Fungi</taxon>
        <taxon>Dikarya</taxon>
        <taxon>Ascomycota</taxon>
        <taxon>Pezizomycotina</taxon>
        <taxon>Leotiomycetes</taxon>
        <taxon>Helotiales</taxon>
        <taxon>Helotiaceae</taxon>
        <taxon>Glarea</taxon>
    </lineage>
</organism>
<dbReference type="AlphaFoldDB" id="S3D0Q2"/>